<feature type="transmembrane region" description="Helical" evidence="1">
    <location>
        <begin position="12"/>
        <end position="31"/>
    </location>
</feature>
<keyword evidence="1" id="KW-0812">Transmembrane</keyword>
<evidence type="ECO:0000313" key="2">
    <source>
        <dbReference type="EMBL" id="SNQ61322.1"/>
    </source>
</evidence>
<dbReference type="OrthoDB" id="142030at2157"/>
<keyword evidence="1" id="KW-1133">Transmembrane helix</keyword>
<proteinExistence type="predicted"/>
<dbReference type="EMBL" id="FZMP01000177">
    <property type="protein sequence ID" value="SNQ61322.1"/>
    <property type="molecule type" value="Genomic_DNA"/>
</dbReference>
<dbReference type="Pfam" id="PF09946">
    <property type="entry name" value="DUF2178"/>
    <property type="match status" value="1"/>
</dbReference>
<feature type="transmembrane region" description="Helical" evidence="1">
    <location>
        <begin position="37"/>
        <end position="56"/>
    </location>
</feature>
<evidence type="ECO:0000313" key="3">
    <source>
        <dbReference type="Proteomes" id="UP000218615"/>
    </source>
</evidence>
<keyword evidence="3" id="KW-1185">Reference proteome</keyword>
<dbReference type="RefSeq" id="WP_096206028.1">
    <property type="nucleotide sequence ID" value="NZ_FZMP01000177.1"/>
</dbReference>
<keyword evidence="1" id="KW-0472">Membrane</keyword>
<feature type="transmembrane region" description="Helical" evidence="1">
    <location>
        <begin position="110"/>
        <end position="129"/>
    </location>
</feature>
<name>A0A284VPZ0_9EURY</name>
<accession>A0A284VPZ0</accession>
<dbReference type="Proteomes" id="UP000218615">
    <property type="component" value="Unassembled WGS sequence"/>
</dbReference>
<protein>
    <recommendedName>
        <fullName evidence="4">DUF2178 domain-containing protein</fullName>
    </recommendedName>
</protein>
<evidence type="ECO:0000256" key="1">
    <source>
        <dbReference type="SAM" id="Phobius"/>
    </source>
</evidence>
<gene>
    <name evidence="2" type="ORF">MNV_320009</name>
</gene>
<reference evidence="3" key="1">
    <citation type="submission" date="2017-06" db="EMBL/GenBank/DDBJ databases">
        <authorList>
            <person name="Cremers G."/>
        </authorList>
    </citation>
    <scope>NUCLEOTIDE SEQUENCE [LARGE SCALE GENOMIC DNA]</scope>
</reference>
<organism evidence="2 3">
    <name type="scientific">Candidatus Methanoperedens nitratireducens</name>
    <dbReference type="NCBI Taxonomy" id="1392998"/>
    <lineage>
        <taxon>Archaea</taxon>
        <taxon>Methanobacteriati</taxon>
        <taxon>Methanobacteriota</taxon>
        <taxon>Stenosarchaea group</taxon>
        <taxon>Methanomicrobia</taxon>
        <taxon>Methanosarcinales</taxon>
        <taxon>ANME-2 cluster</taxon>
        <taxon>Candidatus Methanoperedentaceae</taxon>
        <taxon>Candidatus Methanoperedens</taxon>
    </lineage>
</organism>
<feature type="transmembrane region" description="Helical" evidence="1">
    <location>
        <begin position="77"/>
        <end position="98"/>
    </location>
</feature>
<evidence type="ECO:0008006" key="4">
    <source>
        <dbReference type="Google" id="ProtNLM"/>
    </source>
</evidence>
<dbReference type="AlphaFoldDB" id="A0A284VPZ0"/>
<sequence length="134" mass="15155">MNIREIEKDRGFLLFVGVCLGIILAGIVVVLLNKPFVGFGIILNGLLMIVFRFYLLSTKPKEYFLQDERSVRIREKAGYNAYIATLIVIFLLMAFGSTIPLIGNANYRDVSAFIFFAGLSCFSIFNWYYSKKGG</sequence>
<dbReference type="InterPro" id="IPR019235">
    <property type="entry name" value="DUF2178_TM"/>
</dbReference>